<keyword evidence="1" id="KW-0808">Transferase</keyword>
<proteinExistence type="predicted"/>
<gene>
    <name evidence="1" type="primary">larE</name>
    <name evidence="1" type="ORF">C5S46_01395</name>
</gene>
<accession>A0AC61SCD5</accession>
<name>A0AC61SCD5_9EURY</name>
<reference evidence="1" key="1">
    <citation type="submission" date="2018-09" db="EMBL/GenBank/DDBJ databases">
        <title>A genomic encyclopedia of anaerobic methanotrophic archaea.</title>
        <authorList>
            <person name="Skennerton C.T."/>
            <person name="Chadwick G.L."/>
            <person name="Laso-Perez R."/>
            <person name="Leu A.O."/>
            <person name="Speth D.R."/>
            <person name="Yu H."/>
            <person name="Morgan-Lang C."/>
            <person name="Hatzenpichler R."/>
            <person name="Goudeau D."/>
            <person name="Malmstrom R."/>
            <person name="Woyke T."/>
            <person name="Hallam S."/>
            <person name="Tyson G.W."/>
            <person name="Wegener G."/>
            <person name="Boetius A."/>
            <person name="Orphan V.J."/>
        </authorList>
    </citation>
    <scope>NUCLEOTIDE SEQUENCE</scope>
    <source>
        <strain evidence="1">CONS3730D10UFb2</strain>
    </source>
</reference>
<comment type="caution">
    <text evidence="1">The sequence shown here is derived from an EMBL/GenBank/DDBJ whole genome shotgun (WGS) entry which is preliminary data.</text>
</comment>
<dbReference type="EMBL" id="QYBA01000044">
    <property type="protein sequence ID" value="TKY92286.1"/>
    <property type="molecule type" value="Genomic_DNA"/>
</dbReference>
<sequence length="282" mass="32386">MHKQKPYYIDKPQYYQMDKIHDHDVAHLHEKFENVVNNLRCYNSMLVAFSGGVDSSTLVALAYKALGNKATAVTADSPILPKRELKSAKRTIQSIGIKHIIIPYDILHEPGFTQNPRDRCYYCKSFLYGRLNILAKELGLEVVADGTNISELNEHRPGYKAIREKAIATPFIDMDITKHDIRRMAQMLGLSIWDKPQQTCLLTRFPYGRMITLNGLKRVEIAEDYLCYLGIGECRVRDYEDTARIEITGEDTDIIIKNKECIVEYFEKLGYKGIVFDSILQV</sequence>
<evidence type="ECO:0000313" key="2">
    <source>
        <dbReference type="Proteomes" id="UP000315423"/>
    </source>
</evidence>
<organism evidence="1 2">
    <name type="scientific">Candidatus Methanomarinus sp</name>
    <dbReference type="NCBI Taxonomy" id="3386244"/>
    <lineage>
        <taxon>Archaea</taxon>
        <taxon>Methanobacteriati</taxon>
        <taxon>Methanobacteriota</taxon>
        <taxon>Stenosarchaea group</taxon>
        <taxon>Methanomicrobia</taxon>
        <taxon>Methanosarcinales</taxon>
        <taxon>ANME-2 cluster</taxon>
        <taxon>Candidatus Methanocomedenaceae</taxon>
        <taxon>Candidatus Methanomarinus</taxon>
    </lineage>
</organism>
<protein>
    <submittedName>
        <fullName evidence="1">ATP-dependent sacrificial sulfur transferase LarE</fullName>
    </submittedName>
</protein>
<evidence type="ECO:0000313" key="1">
    <source>
        <dbReference type="EMBL" id="TKY92286.1"/>
    </source>
</evidence>
<dbReference type="Proteomes" id="UP000315423">
    <property type="component" value="Unassembled WGS sequence"/>
</dbReference>